<dbReference type="Gene3D" id="3.30.530.20">
    <property type="match status" value="1"/>
</dbReference>
<dbReference type="RefSeq" id="WP_183075462.1">
    <property type="nucleotide sequence ID" value="NZ_RBLG01000002.1"/>
</dbReference>
<protein>
    <submittedName>
        <fullName evidence="3">Activator of Hsp90 ATPase-like protein</fullName>
    </submittedName>
</protein>
<dbReference type="EMBL" id="RBLG01000002">
    <property type="protein sequence ID" value="RKS53052.1"/>
    <property type="molecule type" value="Genomic_DNA"/>
</dbReference>
<comment type="caution">
    <text evidence="3">The sequence shown here is derived from an EMBL/GenBank/DDBJ whole genome shotgun (WGS) entry which is preliminary data.</text>
</comment>
<dbReference type="AlphaFoldDB" id="A0A495PU20"/>
<name>A0A495PU20_9FLAO</name>
<keyword evidence="4" id="KW-1185">Reference proteome</keyword>
<accession>A0A495PU20</accession>
<gene>
    <name evidence="3" type="ORF">BC962_1298</name>
</gene>
<reference evidence="3 4" key="1">
    <citation type="submission" date="2018-10" db="EMBL/GenBank/DDBJ databases">
        <title>Genomic Encyclopedia of Archaeal and Bacterial Type Strains, Phase II (KMG-II): from individual species to whole genera.</title>
        <authorList>
            <person name="Goeker M."/>
        </authorList>
    </citation>
    <scope>NUCLEOTIDE SEQUENCE [LARGE SCALE GENOMIC DNA]</scope>
    <source>
        <strain evidence="3 4">DSM 19839</strain>
    </source>
</reference>
<dbReference type="InterPro" id="IPR023393">
    <property type="entry name" value="START-like_dom_sf"/>
</dbReference>
<evidence type="ECO:0000259" key="2">
    <source>
        <dbReference type="Pfam" id="PF08327"/>
    </source>
</evidence>
<sequence length="147" mass="16981">MKVLKFSTEINATREKVWEVLWDEESYKKWIKPFSNGDLKTISDWKEGASITFMDSKGNGMQSKINKMSPPETMVFQHLKEIKNGEVQPSTPETKKWEGALESYNLTEKNAITSLLVKMDTSKEHEDFFNESFPKALKIVKDLAEEN</sequence>
<comment type="similarity">
    <text evidence="1">Belongs to the AHA1 family.</text>
</comment>
<organism evidence="3 4">
    <name type="scientific">Gillisia mitskevichiae</name>
    <dbReference type="NCBI Taxonomy" id="270921"/>
    <lineage>
        <taxon>Bacteria</taxon>
        <taxon>Pseudomonadati</taxon>
        <taxon>Bacteroidota</taxon>
        <taxon>Flavobacteriia</taxon>
        <taxon>Flavobacteriales</taxon>
        <taxon>Flavobacteriaceae</taxon>
        <taxon>Gillisia</taxon>
    </lineage>
</organism>
<dbReference type="InterPro" id="IPR013538">
    <property type="entry name" value="ASHA1/2-like_C"/>
</dbReference>
<dbReference type="SUPFAM" id="SSF55961">
    <property type="entry name" value="Bet v1-like"/>
    <property type="match status" value="1"/>
</dbReference>
<dbReference type="Pfam" id="PF08327">
    <property type="entry name" value="AHSA1"/>
    <property type="match status" value="1"/>
</dbReference>
<evidence type="ECO:0000313" key="4">
    <source>
        <dbReference type="Proteomes" id="UP000276282"/>
    </source>
</evidence>
<proteinExistence type="inferred from homology"/>
<dbReference type="Proteomes" id="UP000276282">
    <property type="component" value="Unassembled WGS sequence"/>
</dbReference>
<feature type="domain" description="Activator of Hsp90 ATPase homologue 1/2-like C-terminal" evidence="2">
    <location>
        <begin position="11"/>
        <end position="120"/>
    </location>
</feature>
<evidence type="ECO:0000313" key="3">
    <source>
        <dbReference type="EMBL" id="RKS53052.1"/>
    </source>
</evidence>
<evidence type="ECO:0000256" key="1">
    <source>
        <dbReference type="ARBA" id="ARBA00006817"/>
    </source>
</evidence>